<dbReference type="Proteomes" id="UP000464178">
    <property type="component" value="Chromosome"/>
</dbReference>
<evidence type="ECO:0000256" key="1">
    <source>
        <dbReference type="SAM" id="SignalP"/>
    </source>
</evidence>
<name>A0A6P2D169_9BACT</name>
<organism evidence="2 3">
    <name type="scientific">Gemmata massiliana</name>
    <dbReference type="NCBI Taxonomy" id="1210884"/>
    <lineage>
        <taxon>Bacteria</taxon>
        <taxon>Pseudomonadati</taxon>
        <taxon>Planctomycetota</taxon>
        <taxon>Planctomycetia</taxon>
        <taxon>Gemmatales</taxon>
        <taxon>Gemmataceae</taxon>
        <taxon>Gemmata</taxon>
    </lineage>
</organism>
<dbReference type="EMBL" id="LR593886">
    <property type="protein sequence ID" value="VTR95088.1"/>
    <property type="molecule type" value="Genomic_DNA"/>
</dbReference>
<dbReference type="KEGG" id="gms:SOIL9_26260"/>
<feature type="chain" id="PRO_5026921575" evidence="1">
    <location>
        <begin position="21"/>
        <end position="122"/>
    </location>
</feature>
<keyword evidence="1" id="KW-0732">Signal</keyword>
<evidence type="ECO:0000313" key="3">
    <source>
        <dbReference type="Proteomes" id="UP000464178"/>
    </source>
</evidence>
<accession>A0A6P2D169</accession>
<sequence>MAARWAMVVAAVAFGAWALADEPKKAEDVKAAVVGKWETADQDRVPLEIRADGTIRVPFVPKDGVWVMADGTYTIDPAGKITYKAASGGAIIGGWYQYKDGGLVSAMGPKNRVMWKRVEEKK</sequence>
<keyword evidence="3" id="KW-1185">Reference proteome</keyword>
<evidence type="ECO:0000313" key="2">
    <source>
        <dbReference type="EMBL" id="VTR95088.1"/>
    </source>
</evidence>
<reference evidence="2 3" key="1">
    <citation type="submission" date="2019-05" db="EMBL/GenBank/DDBJ databases">
        <authorList>
            <consortium name="Science for Life Laboratories"/>
        </authorList>
    </citation>
    <scope>NUCLEOTIDE SEQUENCE [LARGE SCALE GENOMIC DNA]</scope>
    <source>
        <strain evidence="2">Soil9</strain>
    </source>
</reference>
<proteinExistence type="predicted"/>
<dbReference type="AlphaFoldDB" id="A0A6P2D169"/>
<gene>
    <name evidence="2" type="ORF">SOIL9_26260</name>
</gene>
<feature type="signal peptide" evidence="1">
    <location>
        <begin position="1"/>
        <end position="20"/>
    </location>
</feature>
<dbReference type="RefSeq" id="WP_162669548.1">
    <property type="nucleotide sequence ID" value="NZ_LR593886.1"/>
</dbReference>
<dbReference type="NCBIfam" id="TIGR03066">
    <property type="entry name" value="Gem_osc_para_1"/>
    <property type="match status" value="1"/>
</dbReference>
<protein>
    <submittedName>
        <fullName evidence="2">Uncharacterized protein</fullName>
    </submittedName>
</protein>